<name>A0AAD1XKB3_EUPCR</name>
<gene>
    <name evidence="1" type="ORF">ECRASSUSDP1_LOCUS15733</name>
</gene>
<dbReference type="EMBL" id="CAMPGE010015776">
    <property type="protein sequence ID" value="CAI2374381.1"/>
    <property type="molecule type" value="Genomic_DNA"/>
</dbReference>
<reference evidence="1" key="1">
    <citation type="submission" date="2023-07" db="EMBL/GenBank/DDBJ databases">
        <authorList>
            <consortium name="AG Swart"/>
            <person name="Singh M."/>
            <person name="Singh A."/>
            <person name="Seah K."/>
            <person name="Emmerich C."/>
        </authorList>
    </citation>
    <scope>NUCLEOTIDE SEQUENCE</scope>
    <source>
        <strain evidence="1">DP1</strain>
    </source>
</reference>
<accession>A0AAD1XKB3</accession>
<evidence type="ECO:0000313" key="2">
    <source>
        <dbReference type="Proteomes" id="UP001295684"/>
    </source>
</evidence>
<dbReference type="Proteomes" id="UP001295684">
    <property type="component" value="Unassembled WGS sequence"/>
</dbReference>
<protein>
    <submittedName>
        <fullName evidence="1">Uncharacterized protein</fullName>
    </submittedName>
</protein>
<proteinExistence type="predicted"/>
<comment type="caution">
    <text evidence="1">The sequence shown here is derived from an EMBL/GenBank/DDBJ whole genome shotgun (WGS) entry which is preliminary data.</text>
</comment>
<sequence>MTEKVYPGERAKISVIFKINEENYDQYENRGNKIIEIKFSLAHPEEGYFGEPLRAYCEIDPVQFHQNQALLSQQSYGLDKCPDEDSTAVWMD</sequence>
<dbReference type="AlphaFoldDB" id="A0AAD1XKB3"/>
<organism evidence="1 2">
    <name type="scientific">Euplotes crassus</name>
    <dbReference type="NCBI Taxonomy" id="5936"/>
    <lineage>
        <taxon>Eukaryota</taxon>
        <taxon>Sar</taxon>
        <taxon>Alveolata</taxon>
        <taxon>Ciliophora</taxon>
        <taxon>Intramacronucleata</taxon>
        <taxon>Spirotrichea</taxon>
        <taxon>Hypotrichia</taxon>
        <taxon>Euplotida</taxon>
        <taxon>Euplotidae</taxon>
        <taxon>Moneuplotes</taxon>
    </lineage>
</organism>
<evidence type="ECO:0000313" key="1">
    <source>
        <dbReference type="EMBL" id="CAI2374381.1"/>
    </source>
</evidence>
<keyword evidence="2" id="KW-1185">Reference proteome</keyword>